<feature type="domain" description="Calcineurin-like phosphoesterase" evidence="1">
    <location>
        <begin position="14"/>
        <end position="241"/>
    </location>
</feature>
<dbReference type="Gene3D" id="3.60.21.10">
    <property type="match status" value="1"/>
</dbReference>
<dbReference type="PANTHER" id="PTHR37844">
    <property type="entry name" value="SER/THR PROTEIN PHOSPHATASE SUPERFAMILY (AFU_ORTHOLOGUE AFUA_1G14840)"/>
    <property type="match status" value="1"/>
</dbReference>
<dbReference type="Proteomes" id="UP000724874">
    <property type="component" value="Unassembled WGS sequence"/>
</dbReference>
<reference evidence="2" key="1">
    <citation type="submission" date="2020-11" db="EMBL/GenBank/DDBJ databases">
        <authorList>
            <consortium name="DOE Joint Genome Institute"/>
            <person name="Ahrendt S."/>
            <person name="Riley R."/>
            <person name="Andreopoulos W."/>
            <person name="LaButti K."/>
            <person name="Pangilinan J."/>
            <person name="Ruiz-duenas F.J."/>
            <person name="Barrasa J.M."/>
            <person name="Sanchez-Garcia M."/>
            <person name="Camarero S."/>
            <person name="Miyauchi S."/>
            <person name="Serrano A."/>
            <person name="Linde D."/>
            <person name="Babiker R."/>
            <person name="Drula E."/>
            <person name="Ayuso-Fernandez I."/>
            <person name="Pacheco R."/>
            <person name="Padilla G."/>
            <person name="Ferreira P."/>
            <person name="Barriuso J."/>
            <person name="Kellner H."/>
            <person name="Castanera R."/>
            <person name="Alfaro M."/>
            <person name="Ramirez L."/>
            <person name="Pisabarro A.G."/>
            <person name="Kuo A."/>
            <person name="Tritt A."/>
            <person name="Lipzen A."/>
            <person name="He G."/>
            <person name="Yan M."/>
            <person name="Ng V."/>
            <person name="Cullen D."/>
            <person name="Martin F."/>
            <person name="Rosso M.-N."/>
            <person name="Henrissat B."/>
            <person name="Hibbett D."/>
            <person name="Martinez A.T."/>
            <person name="Grigoriev I.V."/>
        </authorList>
    </citation>
    <scope>NUCLEOTIDE SEQUENCE</scope>
    <source>
        <strain evidence="2">AH 44721</strain>
    </source>
</reference>
<evidence type="ECO:0000313" key="3">
    <source>
        <dbReference type="Proteomes" id="UP000724874"/>
    </source>
</evidence>
<dbReference type="PANTHER" id="PTHR37844:SF2">
    <property type="entry name" value="SER_THR PROTEIN PHOSPHATASE SUPERFAMILY (AFU_ORTHOLOGUE AFUA_1G14840)"/>
    <property type="match status" value="1"/>
</dbReference>
<dbReference type="EMBL" id="JADNYJ010000003">
    <property type="protein sequence ID" value="KAF8912094.1"/>
    <property type="molecule type" value="Genomic_DNA"/>
</dbReference>
<comment type="caution">
    <text evidence="2">The sequence shown here is derived from an EMBL/GenBank/DDBJ whole genome shotgun (WGS) entry which is preliminary data.</text>
</comment>
<dbReference type="Pfam" id="PF00149">
    <property type="entry name" value="Metallophos"/>
    <property type="match status" value="1"/>
</dbReference>
<keyword evidence="3" id="KW-1185">Reference proteome</keyword>
<organism evidence="2 3">
    <name type="scientific">Gymnopilus junonius</name>
    <name type="common">Spectacular rustgill mushroom</name>
    <name type="synonym">Gymnopilus spectabilis subsp. junonius</name>
    <dbReference type="NCBI Taxonomy" id="109634"/>
    <lineage>
        <taxon>Eukaryota</taxon>
        <taxon>Fungi</taxon>
        <taxon>Dikarya</taxon>
        <taxon>Basidiomycota</taxon>
        <taxon>Agaricomycotina</taxon>
        <taxon>Agaricomycetes</taxon>
        <taxon>Agaricomycetidae</taxon>
        <taxon>Agaricales</taxon>
        <taxon>Agaricineae</taxon>
        <taxon>Hymenogastraceae</taxon>
        <taxon>Gymnopilus</taxon>
    </lineage>
</organism>
<dbReference type="InterPro" id="IPR004843">
    <property type="entry name" value="Calcineurin-like_PHP"/>
</dbReference>
<name>A0A9P5P2M1_GYMJU</name>
<proteinExistence type="predicted"/>
<evidence type="ECO:0000313" key="2">
    <source>
        <dbReference type="EMBL" id="KAF8912094.1"/>
    </source>
</evidence>
<gene>
    <name evidence="2" type="ORF">CPB84DRAFT_1671568</name>
</gene>
<dbReference type="InterPro" id="IPR029052">
    <property type="entry name" value="Metallo-depent_PP-like"/>
</dbReference>
<dbReference type="AlphaFoldDB" id="A0A9P5P2M1"/>
<protein>
    <submittedName>
        <fullName evidence="2">Ser/Thr protein phosphatase superfamily protein</fullName>
    </submittedName>
</protein>
<sequence length="277" mass="31352">MTSSSTSAAFPLQILSDLHIEIERSSEASLYTYDFPAIAPNIALLGDIGWSCDDRLFDWLRAQLERFERLFFLVGNHEPYGFGDDNTDASIARFSAFEKTVASDPSLGKFIFLNRTRYDISPTLTILGCTLWSHLNPDDKDILSWSLTDFKRIRSFTMDAYEELHQQDVTWLRETLASIRESEPERKVVVFTHHAPTVEGTGDPKYLGGLTNSAFATELATKESGIWGSPVVMWAFGHTHWSCDFIKEGIRVYSNQRGYKDGGPEYDPRKALDLSTL</sequence>
<dbReference type="SUPFAM" id="SSF56300">
    <property type="entry name" value="Metallo-dependent phosphatases"/>
    <property type="match status" value="1"/>
</dbReference>
<dbReference type="OrthoDB" id="550558at2759"/>
<evidence type="ECO:0000259" key="1">
    <source>
        <dbReference type="Pfam" id="PF00149"/>
    </source>
</evidence>
<dbReference type="GO" id="GO:0016787">
    <property type="term" value="F:hydrolase activity"/>
    <property type="evidence" value="ECO:0007669"/>
    <property type="project" value="InterPro"/>
</dbReference>
<accession>A0A9P5P2M1</accession>